<dbReference type="PROSITE" id="PS51725">
    <property type="entry name" value="ABM"/>
    <property type="match status" value="1"/>
</dbReference>
<dbReference type="SUPFAM" id="SSF54909">
    <property type="entry name" value="Dimeric alpha+beta barrel"/>
    <property type="match status" value="1"/>
</dbReference>
<comment type="caution">
    <text evidence="2">The sequence shown here is derived from an EMBL/GenBank/DDBJ whole genome shotgun (WGS) entry which is preliminary data.</text>
</comment>
<sequence length="98" mass="11587">MVGLELRILLEKEKRKEFLQAFDLLSKPQDKNDACVQKTLYENVGEDGRFIWVERWKDLKALKNYLISDHYRSLLGVIEVLGELEDMQLVEFKASFDH</sequence>
<dbReference type="Gene3D" id="3.30.70.100">
    <property type="match status" value="1"/>
</dbReference>
<dbReference type="InterPro" id="IPR011008">
    <property type="entry name" value="Dimeric_a/b-barrel"/>
</dbReference>
<accession>A0A8J6TQ90</accession>
<evidence type="ECO:0000259" key="1">
    <source>
        <dbReference type="PROSITE" id="PS51725"/>
    </source>
</evidence>
<keyword evidence="2" id="KW-0560">Oxidoreductase</keyword>
<feature type="domain" description="ABM" evidence="1">
    <location>
        <begin position="2"/>
        <end position="92"/>
    </location>
</feature>
<evidence type="ECO:0000313" key="3">
    <source>
        <dbReference type="Proteomes" id="UP000605201"/>
    </source>
</evidence>
<reference evidence="2 3" key="1">
    <citation type="submission" date="2020-08" db="EMBL/GenBank/DDBJ databases">
        <title>Bridging the membrane lipid divide: bacteria of the FCB group superphylum have the potential to synthesize archaeal ether lipids.</title>
        <authorList>
            <person name="Villanueva L."/>
            <person name="Von Meijenfeldt F.A.B."/>
            <person name="Westbye A.B."/>
            <person name="Yadav S."/>
            <person name="Hopmans E.C."/>
            <person name="Dutilh B.E."/>
            <person name="Sinninghe Damste J.S."/>
        </authorList>
    </citation>
    <scope>NUCLEOTIDE SEQUENCE [LARGE SCALE GENOMIC DNA]</scope>
    <source>
        <strain evidence="2">NIOZ-UU17</strain>
    </source>
</reference>
<dbReference type="AlphaFoldDB" id="A0A8J6TQ90"/>
<keyword evidence="2" id="KW-0503">Monooxygenase</keyword>
<dbReference type="InterPro" id="IPR007138">
    <property type="entry name" value="ABM_dom"/>
</dbReference>
<dbReference type="Proteomes" id="UP000605201">
    <property type="component" value="Unassembled WGS sequence"/>
</dbReference>
<gene>
    <name evidence="2" type="ORF">H8D96_08425</name>
</gene>
<name>A0A8J6TQ90_9BACT</name>
<organism evidence="2 3">
    <name type="scientific">Candidatus Desulfatibia vada</name>
    <dbReference type="NCBI Taxonomy" id="2841696"/>
    <lineage>
        <taxon>Bacteria</taxon>
        <taxon>Pseudomonadati</taxon>
        <taxon>Thermodesulfobacteriota</taxon>
        <taxon>Desulfobacteria</taxon>
        <taxon>Desulfobacterales</taxon>
        <taxon>Desulfobacterales incertae sedis</taxon>
        <taxon>Candidatus Desulfatibia</taxon>
    </lineage>
</organism>
<dbReference type="Pfam" id="PF03992">
    <property type="entry name" value="ABM"/>
    <property type="match status" value="1"/>
</dbReference>
<dbReference type="GO" id="GO:0004497">
    <property type="term" value="F:monooxygenase activity"/>
    <property type="evidence" value="ECO:0007669"/>
    <property type="project" value="UniProtKB-KW"/>
</dbReference>
<dbReference type="EMBL" id="JACNIG010000193">
    <property type="protein sequence ID" value="MBC8431933.1"/>
    <property type="molecule type" value="Genomic_DNA"/>
</dbReference>
<evidence type="ECO:0000313" key="2">
    <source>
        <dbReference type="EMBL" id="MBC8431933.1"/>
    </source>
</evidence>
<protein>
    <submittedName>
        <fullName evidence="2">Antibiotic biosynthesis monooxygenase</fullName>
    </submittedName>
</protein>
<proteinExistence type="predicted"/>